<reference evidence="11" key="2">
    <citation type="submission" date="2016-06" db="EMBL/GenBank/DDBJ databases">
        <title>The genome of a short-lived fish provides insights into sex chromosome evolution and the genetic control of aging.</title>
        <authorList>
            <person name="Reichwald K."/>
            <person name="Felder M."/>
            <person name="Petzold A."/>
            <person name="Koch P."/>
            <person name="Groth M."/>
            <person name="Platzer M."/>
        </authorList>
    </citation>
    <scope>NUCLEOTIDE SEQUENCE</scope>
    <source>
        <tissue evidence="11">Brain</tissue>
    </source>
</reference>
<dbReference type="GO" id="GO:0032210">
    <property type="term" value="P:regulation of telomere maintenance via telomerase"/>
    <property type="evidence" value="ECO:0007669"/>
    <property type="project" value="TreeGrafter"/>
</dbReference>
<dbReference type="GO" id="GO:0000783">
    <property type="term" value="C:nuclear telomere cap complex"/>
    <property type="evidence" value="ECO:0007669"/>
    <property type="project" value="TreeGrafter"/>
</dbReference>
<keyword evidence="6" id="KW-0779">Telomere</keyword>
<dbReference type="KEGG" id="nfu:107389499"/>
<sequence>MPIYIPSEGKNSQVPTHLTRISIPHVSISTDSTNKIIKGKVLFKGPLSKTAPGSFVLKTVIQEDAVSENSSINTFLYGVLAKDFSHSVSLEDVVVVSGFTVGKSPTAKSDKRHPFNLLLTSDQACIYVAHQQPPPDPGPSSASNRSSSLTAKPPKHTYVKLSDLKAEELVNVYGVVVFFKQPFKSYGTDYCSSLKITDESNQKIVCTIFCREMDDHPKIFQNGDIIRLHRVKAKWFNGSMTLSSNVGFSVVTFDGAVGGAVEPRSSRKFFSFDEHDRRRVEELRSWAVSQDVCSTVSAAVPLSGVQPKVYFDLTCQLLAKAPIDTTCMLLRVWDGTKCPYTQSDVTIDPDTIEGPASFSGTKKSFIANILVFDNHVVCAKQLKIGAFLRIYNLRAVCESVKEPGLLRMDTDHLVFQLNGGTSFGKGIRVLPESSPDVQKLKRSFESFSEDEPSDSEMLEIWSTPPEFLNDGAVETRTERSCSHQIQPMTLSQLKQSQPEGEYHVRAQLRSYQPHRLHQSLKLFCSNCSSMQEIPNEEVLSGIFSAAFQDSTPCRHPPWILSGHVSLPEDVAQSPKKSMDVLASSRLLKKENPKEFIFLQGFSLEETCMLAAHYENIVPLTSSGGDLDLLDLSAPFLFRGKKRYYGCKRCSEASLRNMKAVGAVVDEKFLAEDLGIQLLQYVLLMRLKLQDSTDTLDVFLWKDAEKFFGVSAEDVSATEEAQERVQKVMDLLCPPEDSQDQRPWLDLCLMAYAVEDEPGQSQTCYQIINTTIITPSTTQSGPD</sequence>
<evidence type="ECO:0000256" key="2">
    <source>
        <dbReference type="ARBA" id="ARBA00004574"/>
    </source>
</evidence>
<protein>
    <recommendedName>
        <fullName evidence="4">Protection of telomeres protein 1</fullName>
    </recommendedName>
</protein>
<dbReference type="GO" id="GO:0098505">
    <property type="term" value="F:G-rich strand telomeric DNA binding"/>
    <property type="evidence" value="ECO:0007669"/>
    <property type="project" value="TreeGrafter"/>
</dbReference>
<gene>
    <name evidence="11" type="primary">POT1</name>
</gene>
<evidence type="ECO:0000313" key="11">
    <source>
        <dbReference type="EMBL" id="SBP54028.1"/>
    </source>
</evidence>
<dbReference type="Gene3D" id="2.40.50.140">
    <property type="entry name" value="Nucleic acid-binding proteins"/>
    <property type="match status" value="2"/>
</dbReference>
<dbReference type="Pfam" id="PF02765">
    <property type="entry name" value="POT1"/>
    <property type="match status" value="1"/>
</dbReference>
<evidence type="ECO:0000256" key="6">
    <source>
        <dbReference type="ARBA" id="ARBA00022895"/>
    </source>
</evidence>
<dbReference type="CDD" id="cd20374">
    <property type="entry name" value="Pot1C"/>
    <property type="match status" value="1"/>
</dbReference>
<feature type="region of interest" description="Disordered" evidence="9">
    <location>
        <begin position="129"/>
        <end position="151"/>
    </location>
</feature>
<evidence type="ECO:0000259" key="10">
    <source>
        <dbReference type="SMART" id="SM00976"/>
    </source>
</evidence>
<reference evidence="11" key="1">
    <citation type="submission" date="2016-05" db="EMBL/GenBank/DDBJ databases">
        <authorList>
            <person name="Lavstsen T."/>
            <person name="Jespersen J.S."/>
        </authorList>
    </citation>
    <scope>NUCLEOTIDE SEQUENCE</scope>
    <source>
        <tissue evidence="11">Brain</tissue>
    </source>
</reference>
<keyword evidence="7" id="KW-0238">DNA-binding</keyword>
<evidence type="ECO:0000256" key="4">
    <source>
        <dbReference type="ARBA" id="ARBA00015253"/>
    </source>
</evidence>
<dbReference type="GeneID" id="107389499"/>
<dbReference type="GO" id="GO:0010521">
    <property type="term" value="F:telomerase inhibitor activity"/>
    <property type="evidence" value="ECO:0007669"/>
    <property type="project" value="TreeGrafter"/>
</dbReference>
<dbReference type="OrthoDB" id="2186770at2759"/>
<dbReference type="FunFam" id="2.40.50.140:FF:000119">
    <property type="entry name" value="Protection of telomeres 1 homolog"/>
    <property type="match status" value="1"/>
</dbReference>
<dbReference type="GO" id="GO:0016233">
    <property type="term" value="P:telomere capping"/>
    <property type="evidence" value="ECO:0007669"/>
    <property type="project" value="TreeGrafter"/>
</dbReference>
<dbReference type="Pfam" id="PF21375">
    <property type="entry name" value="POT1_C_insert"/>
    <property type="match status" value="1"/>
</dbReference>
<dbReference type="InterPro" id="IPR012340">
    <property type="entry name" value="NA-bd_OB-fold"/>
</dbReference>
<keyword evidence="8" id="KW-0539">Nucleus</keyword>
<dbReference type="SMART" id="SM00976">
    <property type="entry name" value="Telo_bind"/>
    <property type="match status" value="1"/>
</dbReference>
<evidence type="ECO:0000256" key="9">
    <source>
        <dbReference type="SAM" id="MobiDB-lite"/>
    </source>
</evidence>
<dbReference type="AlphaFoldDB" id="A0A1A8AH59"/>
<evidence type="ECO:0000256" key="8">
    <source>
        <dbReference type="ARBA" id="ARBA00023242"/>
    </source>
</evidence>
<organism evidence="11">
    <name type="scientific">Nothobranchius furzeri</name>
    <name type="common">Turquoise killifish</name>
    <dbReference type="NCBI Taxonomy" id="105023"/>
    <lineage>
        <taxon>Eukaryota</taxon>
        <taxon>Metazoa</taxon>
        <taxon>Chordata</taxon>
        <taxon>Craniata</taxon>
        <taxon>Vertebrata</taxon>
        <taxon>Euteleostomi</taxon>
        <taxon>Actinopterygii</taxon>
        <taxon>Neopterygii</taxon>
        <taxon>Teleostei</taxon>
        <taxon>Neoteleostei</taxon>
        <taxon>Acanthomorphata</taxon>
        <taxon>Ovalentaria</taxon>
        <taxon>Atherinomorphae</taxon>
        <taxon>Cyprinodontiformes</taxon>
        <taxon>Nothobranchiidae</taxon>
        <taxon>Nothobranchius</taxon>
    </lineage>
</organism>
<dbReference type="InterPro" id="IPR048953">
    <property type="entry name" value="POT1_C_insert"/>
</dbReference>
<evidence type="ECO:0000256" key="5">
    <source>
        <dbReference type="ARBA" id="ARBA00022454"/>
    </source>
</evidence>
<dbReference type="CTD" id="25913"/>
<dbReference type="SUPFAM" id="SSF50249">
    <property type="entry name" value="Nucleic acid-binding proteins"/>
    <property type="match status" value="2"/>
</dbReference>
<dbReference type="RefSeq" id="XP_015821139.1">
    <property type="nucleotide sequence ID" value="XM_015965653.3"/>
</dbReference>
<accession>A0A1A8AH59</accession>
<dbReference type="EMBL" id="HADY01015543">
    <property type="protein sequence ID" value="SBP54028.1"/>
    <property type="molecule type" value="Transcribed_RNA"/>
</dbReference>
<comment type="subcellular location">
    <subcellularLocation>
        <location evidence="2">Chromosome</location>
        <location evidence="2">Telomere</location>
    </subcellularLocation>
    <subcellularLocation>
        <location evidence="1">Nucleus</location>
    </subcellularLocation>
</comment>
<comment type="similarity">
    <text evidence="3">Belongs to the telombin family.</text>
</comment>
<keyword evidence="5" id="KW-0158">Chromosome</keyword>
<dbReference type="InterPro" id="IPR011564">
    <property type="entry name" value="Telomer_end-bd_POT1/Cdc13"/>
</dbReference>
<feature type="domain" description="Telomeric single stranded DNA binding POT1/Cdc13" evidence="10">
    <location>
        <begin position="158"/>
        <end position="288"/>
    </location>
</feature>
<dbReference type="InterPro" id="IPR032042">
    <property type="entry name" value="POT1PC"/>
</dbReference>
<dbReference type="PANTHER" id="PTHR14513">
    <property type="entry name" value="PROTECTION OF TELOMERES 1"/>
    <property type="match status" value="1"/>
</dbReference>
<dbReference type="PANTHER" id="PTHR14513:SF0">
    <property type="entry name" value="PROTECTION OF TELOMERES PROTEIN 1"/>
    <property type="match status" value="1"/>
</dbReference>
<proteinExistence type="inferred from homology"/>
<evidence type="ECO:0000256" key="3">
    <source>
        <dbReference type="ARBA" id="ARBA00008442"/>
    </source>
</evidence>
<dbReference type="InterPro" id="IPR028389">
    <property type="entry name" value="POT1"/>
</dbReference>
<dbReference type="Pfam" id="PF16686">
    <property type="entry name" value="POT1PC"/>
    <property type="match status" value="1"/>
</dbReference>
<dbReference type="CDD" id="cd04497">
    <property type="entry name" value="hPOT1_OB1_like"/>
    <property type="match status" value="1"/>
</dbReference>
<name>A0A1A8AH59_NOTFU</name>
<evidence type="ECO:0000256" key="7">
    <source>
        <dbReference type="ARBA" id="ARBA00023125"/>
    </source>
</evidence>
<evidence type="ECO:0000256" key="1">
    <source>
        <dbReference type="ARBA" id="ARBA00004123"/>
    </source>
</evidence>